<evidence type="ECO:0000256" key="9">
    <source>
        <dbReference type="SAM" id="Phobius"/>
    </source>
</evidence>
<keyword evidence="2" id="KW-1003">Cell membrane</keyword>
<dbReference type="GO" id="GO:0016020">
    <property type="term" value="C:membrane"/>
    <property type="evidence" value="ECO:0007669"/>
    <property type="project" value="UniProtKB-SubCell"/>
</dbReference>
<evidence type="ECO:0000256" key="4">
    <source>
        <dbReference type="ARBA" id="ARBA00022618"/>
    </source>
</evidence>
<keyword evidence="8" id="KW-0131">Cell cycle</keyword>
<dbReference type="PANTHER" id="PTHR35851:SF1">
    <property type="entry name" value="CELL DIVISION PROTEIN FTSQ"/>
    <property type="match status" value="1"/>
</dbReference>
<gene>
    <name evidence="11" type="ORF">phytr_3960</name>
</gene>
<dbReference type="KEGG" id="ptc:phytr_3960"/>
<protein>
    <recommendedName>
        <fullName evidence="10">POTRA domain-containing protein</fullName>
    </recommendedName>
</protein>
<evidence type="ECO:0000256" key="2">
    <source>
        <dbReference type="ARBA" id="ARBA00022475"/>
    </source>
</evidence>
<dbReference type="AlphaFoldDB" id="A0A2P1P7W0"/>
<evidence type="ECO:0000256" key="6">
    <source>
        <dbReference type="ARBA" id="ARBA00022989"/>
    </source>
</evidence>
<evidence type="ECO:0000256" key="7">
    <source>
        <dbReference type="ARBA" id="ARBA00023136"/>
    </source>
</evidence>
<dbReference type="InterPro" id="IPR013685">
    <property type="entry name" value="POTRA_FtsQ_type"/>
</dbReference>
<proteinExistence type="predicted"/>
<name>A0A2P1P7W0_9RICK</name>
<dbReference type="EMBL" id="CP027845">
    <property type="protein sequence ID" value="AVP87347.1"/>
    <property type="molecule type" value="Genomic_DNA"/>
</dbReference>
<accession>A0A2P1P7W0</accession>
<dbReference type="InterPro" id="IPR026579">
    <property type="entry name" value="FtsQ"/>
</dbReference>
<evidence type="ECO:0000256" key="3">
    <source>
        <dbReference type="ARBA" id="ARBA00022519"/>
    </source>
</evidence>
<dbReference type="InterPro" id="IPR005548">
    <property type="entry name" value="Cell_div_FtsQ/DivIB_C"/>
</dbReference>
<dbReference type="Pfam" id="PF03799">
    <property type="entry name" value="FtsQ_DivIB_C"/>
    <property type="match status" value="1"/>
</dbReference>
<evidence type="ECO:0000259" key="10">
    <source>
        <dbReference type="PROSITE" id="PS51779"/>
    </source>
</evidence>
<organism evidence="11 12">
    <name type="scientific">Candidatus Phycorickettsia trachydisci</name>
    <dbReference type="NCBI Taxonomy" id="2115978"/>
    <lineage>
        <taxon>Bacteria</taxon>
        <taxon>Pseudomonadati</taxon>
        <taxon>Pseudomonadota</taxon>
        <taxon>Alphaproteobacteria</taxon>
        <taxon>Rickettsiales</taxon>
        <taxon>Rickettsiaceae</taxon>
        <taxon>Candidatus Phycorickettsia</taxon>
    </lineage>
</organism>
<evidence type="ECO:0000313" key="12">
    <source>
        <dbReference type="Proteomes" id="UP000241762"/>
    </source>
</evidence>
<dbReference type="Gene3D" id="3.10.20.310">
    <property type="entry name" value="membrane protein fhac"/>
    <property type="match status" value="1"/>
</dbReference>
<evidence type="ECO:0000256" key="8">
    <source>
        <dbReference type="ARBA" id="ARBA00023306"/>
    </source>
</evidence>
<evidence type="ECO:0000313" key="11">
    <source>
        <dbReference type="EMBL" id="AVP87347.1"/>
    </source>
</evidence>
<sequence>MILLSMSKLSDPIRQRKLRLYFFHFKLLLKYLFLLLIAYIIWNQSYKVSTLIKNFCLDCSTNIGFKMKEVRVNGVSNFEIRETLPYIKLQNRNSIFSVDLGEVKEIFEANQWVRDVIVRRELPNRLVIDILERKPFAIWQYNKTFYLIDENGYKITTNVEKFQDLLHLVGEGADIYAASLVNLLKDKPQITSNIKHAIFQGLRRWDLIMRNGMIVKMPEHKIQKALIFLHKQFINALLPNDRIKILDMRNEEKYYIEPY</sequence>
<feature type="transmembrane region" description="Helical" evidence="9">
    <location>
        <begin position="21"/>
        <end position="42"/>
    </location>
</feature>
<evidence type="ECO:0000256" key="1">
    <source>
        <dbReference type="ARBA" id="ARBA00004370"/>
    </source>
</evidence>
<evidence type="ECO:0000256" key="5">
    <source>
        <dbReference type="ARBA" id="ARBA00022692"/>
    </source>
</evidence>
<keyword evidence="7 9" id="KW-0472">Membrane</keyword>
<dbReference type="Proteomes" id="UP000241762">
    <property type="component" value="Chromosome"/>
</dbReference>
<dbReference type="PROSITE" id="PS51779">
    <property type="entry name" value="POTRA"/>
    <property type="match status" value="1"/>
</dbReference>
<reference evidence="11 12" key="1">
    <citation type="submission" date="2018-03" db="EMBL/GenBank/DDBJ databases">
        <title>A gene transfer event suggests a long-term partnership between eustigmatophyte algae and a novel lineage of endosymbiotic bacteria.</title>
        <authorList>
            <person name="Yurchenko T."/>
            <person name="Sevcikova T."/>
            <person name="Pribyl P."/>
            <person name="El Karkouri K."/>
            <person name="Klimes V."/>
            <person name="Amaral R."/>
            <person name="Zbrankova V."/>
            <person name="Kim E."/>
            <person name="Raoult D."/>
            <person name="Santos L.M.A."/>
            <person name="Elias M."/>
        </authorList>
    </citation>
    <scope>NUCLEOTIDE SEQUENCE [LARGE SCALE GENOMIC DNA]</scope>
    <source>
        <strain evidence="11">CCALA 838</strain>
    </source>
</reference>
<keyword evidence="4" id="KW-0132">Cell division</keyword>
<dbReference type="GO" id="GO:0090529">
    <property type="term" value="P:cell septum assembly"/>
    <property type="evidence" value="ECO:0007669"/>
    <property type="project" value="InterPro"/>
</dbReference>
<keyword evidence="12" id="KW-1185">Reference proteome</keyword>
<dbReference type="InterPro" id="IPR034746">
    <property type="entry name" value="POTRA"/>
</dbReference>
<keyword evidence="6 9" id="KW-1133">Transmembrane helix</keyword>
<dbReference type="Pfam" id="PF08478">
    <property type="entry name" value="POTRA_1"/>
    <property type="match status" value="1"/>
</dbReference>
<keyword evidence="5 9" id="KW-0812">Transmembrane</keyword>
<dbReference type="PANTHER" id="PTHR35851">
    <property type="entry name" value="CELL DIVISION PROTEIN FTSQ"/>
    <property type="match status" value="1"/>
</dbReference>
<feature type="domain" description="POTRA" evidence="10">
    <location>
        <begin position="65"/>
        <end position="133"/>
    </location>
</feature>
<comment type="subcellular location">
    <subcellularLocation>
        <location evidence="1">Membrane</location>
    </subcellularLocation>
</comment>
<keyword evidence="3" id="KW-0997">Cell inner membrane</keyword>